<evidence type="ECO:0000313" key="2">
    <source>
        <dbReference type="Proteomes" id="UP000790377"/>
    </source>
</evidence>
<protein>
    <submittedName>
        <fullName evidence="1">Uncharacterized protein</fullName>
    </submittedName>
</protein>
<comment type="caution">
    <text evidence="1">The sequence shown here is derived from an EMBL/GenBank/DDBJ whole genome shotgun (WGS) entry which is preliminary data.</text>
</comment>
<proteinExistence type="predicted"/>
<sequence>MKAALYFDNAEGFGEWTILVGNGADRKLREFRKADVKIFSIIVKKIKQLSNGHFSDDNQKPLNGPESGVPIFEAKMTRDLRLVYQVDCIPEHDGEVNSRMHRSLVIKIYGIYTHAQLDHRLWDAMGYQLSGKGKEYKRRCKFRNRPVNPGDNVILPASFPPEVAIDESPVDALKLRDKDLHEVENPYTHLIIVGIVADRDVTHVFHLTPPERQIVECTSSCYVLGRSGTGKTTTMLFKMLGIQRAWEIHANDMPKPRQIFVTKSKVLATKVEEYFAKLLESLALAGHTVKELATVATKDSEMALVDVDDVPEWHSDIPLKFSLLEDKHFPLFLTFERLSNMVKADLDDFSAKSSDDDYYDHNMSPDGAREGPLVSYETFLKSYWPHFPQPLTKNLDPWLVFSEFIGIIKGSEQTLGCDQGFLDPLAYGKLSHRTRSTFATQRDTIYSIFGLYCKLKRQNRQQDIADRTHSILKSLLGKNTFPGQKIDYLYVDEAQDNLLIDALLLRLLCRNPDGLFWAGDTAQTISAGSSFRFDDLKAFLYRIEHEGVYMIDCLRAAQEPQSFQLAINYRSHGGIVNCAHSVIDLITRFWPNAIDVLAPEKGVVDGLKPIFFTGWDQDTVRYEQFLFGNSGSHIEFGAQQCIIVRDDLARDKLKQQVGDIGLIMTLYESKGLEFNDVLLYNFFEDSAFDLAQWRIVLNAIDSAYFAGLRAPSFERDEARYAGICGELKLLYVGITRARKNMWIVDRSERCEPMRLFWDSREQVQICTPGTDVPHLAVSSTPEEWATFGRSLFQHKRYSQAMHCFERALLPREVTIAKTYHLREQARAMSGSIKHTQKAFLQVAVAFSDCAAIATGKEMLQYYYNAADCYVRAGDDRKAAEAYIEAREFGLAAKRYRKATLFPDTLRVLNLYGEHIPSNTLEELLNVCRLYYYSQDELQPPPSLFKSYDEALKFLEDYDLDVARVTLLESHGRYSEAAELHLLEGRPMDAIKSFLKDVHTIAAAKRASECLLDMLWQNLSFTVTSRTATDSNALGTLRSLVVQVKQLAIEDIIQDEVPYVISIFDAILSEDLATLEKLAIRFQDRHQAAVLLCLEHIFSRSLHIHAANVEEVSTLLRKFLVYIRLLYQLVSDMDPLSKTSMRKLLGISEISNNEYFVAQGTFLHICTQTRSVKFLTSTPAGITMSRTQLTEHMRTSLRGHLQQKVLEEDRLCQSAKAFSMCLTYSMSGQCNWERCRQSHVDRKTMDAKYYNARVGIHLQQISILQVMYSAEPNTNRERLCYWTGQLYEAFSPPFYVQGSMADYDSALIPESRDGIRIMKNWLRDLFLHSLDPLQNIFLTNFLRGANLSFMFDRSEVLKYIGQAKRSSSPLLFRKPNKIYIMDDIVSALQGNLQNSILSGVLFIRHIIQLGLNINLPVLCDCIDNISASLVICIRSRESPPLHDVVLPRSWLLMADKCLDDKDTYVIFEFFSVLEALLNILRSESARGLSTYIMHNKSALKWLTSILCNLFISRLCRTLCLLGHNLFNTRVKSRVTKILALLEEKDPLRRPHPSYRRLLSRDAFLRAIVHYQNYWQVSVNDLVHLVCEGKTASTWRAVEHVEKLTYANAEEIPSLLAKHLAAARSNLRPEAPAFVPVMGLQGQTQWGHIIGLTEGSNRDGTQTPIEDDDAAVVDDEAFPDGQEIQIDRVADRDSFAHAVDETMVQSNIPTEEETQAAGILQTIYRRRLDRRSRSARAALDEERHAFFEECLKQVKSTEWAPSYYRLLYLGPLPHLLLCLERAVAILHDTKRKIKGRLTKNNYDRLEELGKQRTELTALRRQGERLRKALEPKAPFHRKRDIEALKGYVLEMKVFLQKLPGGAPELQRDYDTAYKGIVQPKIIEKKAKPVLNMEDLYGI</sequence>
<dbReference type="EMBL" id="MU267666">
    <property type="protein sequence ID" value="KAH7911824.1"/>
    <property type="molecule type" value="Genomic_DNA"/>
</dbReference>
<evidence type="ECO:0000313" key="1">
    <source>
        <dbReference type="EMBL" id="KAH7911824.1"/>
    </source>
</evidence>
<accession>A0ACB8AFZ8</accession>
<keyword evidence="2" id="KW-1185">Reference proteome</keyword>
<gene>
    <name evidence="1" type="ORF">BJ138DRAFT_1005801</name>
</gene>
<name>A0ACB8AFZ8_9AGAM</name>
<organism evidence="1 2">
    <name type="scientific">Hygrophoropsis aurantiaca</name>
    <dbReference type="NCBI Taxonomy" id="72124"/>
    <lineage>
        <taxon>Eukaryota</taxon>
        <taxon>Fungi</taxon>
        <taxon>Dikarya</taxon>
        <taxon>Basidiomycota</taxon>
        <taxon>Agaricomycotina</taxon>
        <taxon>Agaricomycetes</taxon>
        <taxon>Agaricomycetidae</taxon>
        <taxon>Boletales</taxon>
        <taxon>Coniophorineae</taxon>
        <taxon>Hygrophoropsidaceae</taxon>
        <taxon>Hygrophoropsis</taxon>
    </lineage>
</organism>
<reference evidence="1" key="1">
    <citation type="journal article" date="2021" name="New Phytol.">
        <title>Evolutionary innovations through gain and loss of genes in the ectomycorrhizal Boletales.</title>
        <authorList>
            <person name="Wu G."/>
            <person name="Miyauchi S."/>
            <person name="Morin E."/>
            <person name="Kuo A."/>
            <person name="Drula E."/>
            <person name="Varga T."/>
            <person name="Kohler A."/>
            <person name="Feng B."/>
            <person name="Cao Y."/>
            <person name="Lipzen A."/>
            <person name="Daum C."/>
            <person name="Hundley H."/>
            <person name="Pangilinan J."/>
            <person name="Johnson J."/>
            <person name="Barry K."/>
            <person name="LaButti K."/>
            <person name="Ng V."/>
            <person name="Ahrendt S."/>
            <person name="Min B."/>
            <person name="Choi I.G."/>
            <person name="Park H."/>
            <person name="Plett J.M."/>
            <person name="Magnuson J."/>
            <person name="Spatafora J.W."/>
            <person name="Nagy L.G."/>
            <person name="Henrissat B."/>
            <person name="Grigoriev I.V."/>
            <person name="Yang Z.L."/>
            <person name="Xu J."/>
            <person name="Martin F.M."/>
        </authorList>
    </citation>
    <scope>NUCLEOTIDE SEQUENCE</scope>
    <source>
        <strain evidence="1">ATCC 28755</strain>
    </source>
</reference>
<dbReference type="Proteomes" id="UP000790377">
    <property type="component" value="Unassembled WGS sequence"/>
</dbReference>